<protein>
    <submittedName>
        <fullName evidence="2">Cupin domain-containing protein</fullName>
    </submittedName>
</protein>
<comment type="caution">
    <text evidence="2">The sequence shown here is derived from an EMBL/GenBank/DDBJ whole genome shotgun (WGS) entry which is preliminary data.</text>
</comment>
<dbReference type="Gene3D" id="2.60.120.10">
    <property type="entry name" value="Jelly Rolls"/>
    <property type="match status" value="1"/>
</dbReference>
<dbReference type="InterPro" id="IPR014710">
    <property type="entry name" value="RmlC-like_jellyroll"/>
</dbReference>
<keyword evidence="3" id="KW-1185">Reference proteome</keyword>
<reference evidence="3" key="1">
    <citation type="journal article" date="2019" name="Int. J. Syst. Evol. Microbiol.">
        <title>The Global Catalogue of Microorganisms (GCM) 10K type strain sequencing project: providing services to taxonomists for standard genome sequencing and annotation.</title>
        <authorList>
            <consortium name="The Broad Institute Genomics Platform"/>
            <consortium name="The Broad Institute Genome Sequencing Center for Infectious Disease"/>
            <person name="Wu L."/>
            <person name="Ma J."/>
        </authorList>
    </citation>
    <scope>NUCLEOTIDE SEQUENCE [LARGE SCALE GENOMIC DNA]</scope>
    <source>
        <strain evidence="3">CGMCC 4.7241</strain>
    </source>
</reference>
<sequence>MSVPPHAKVIGPEDGRTLKLFGVRFHYKIETADAGGNLALMEVEIPPHTLVKPHNHTREDEYSLIMSGTVGVRVGDDVREAPAGSYLVKPRGIPHAMWNAGSEPAKVMEILSPGGMEKYFEELAPILAHEGGAGPAQYYELAASYGLTIQDDWIEELETTYGVKL</sequence>
<dbReference type="Proteomes" id="UP001595699">
    <property type="component" value="Unassembled WGS sequence"/>
</dbReference>
<organism evidence="2 3">
    <name type="scientific">Tenggerimyces flavus</name>
    <dbReference type="NCBI Taxonomy" id="1708749"/>
    <lineage>
        <taxon>Bacteria</taxon>
        <taxon>Bacillati</taxon>
        <taxon>Actinomycetota</taxon>
        <taxon>Actinomycetes</taxon>
        <taxon>Propionibacteriales</taxon>
        <taxon>Nocardioidaceae</taxon>
        <taxon>Tenggerimyces</taxon>
    </lineage>
</organism>
<evidence type="ECO:0000313" key="3">
    <source>
        <dbReference type="Proteomes" id="UP001595699"/>
    </source>
</evidence>
<dbReference type="RefSeq" id="WP_205116334.1">
    <property type="nucleotide sequence ID" value="NZ_JAFBCM010000001.1"/>
</dbReference>
<proteinExistence type="predicted"/>
<dbReference type="SUPFAM" id="SSF51182">
    <property type="entry name" value="RmlC-like cupins"/>
    <property type="match status" value="1"/>
</dbReference>
<evidence type="ECO:0000313" key="2">
    <source>
        <dbReference type="EMBL" id="MFC3764630.1"/>
    </source>
</evidence>
<feature type="domain" description="Cupin type-2" evidence="1">
    <location>
        <begin position="42"/>
        <end position="110"/>
    </location>
</feature>
<dbReference type="EMBL" id="JBHRZH010000030">
    <property type="protein sequence ID" value="MFC3764630.1"/>
    <property type="molecule type" value="Genomic_DNA"/>
</dbReference>
<name>A0ABV7YGZ9_9ACTN</name>
<dbReference type="InterPro" id="IPR053146">
    <property type="entry name" value="QDO-like"/>
</dbReference>
<evidence type="ECO:0000259" key="1">
    <source>
        <dbReference type="Pfam" id="PF07883"/>
    </source>
</evidence>
<dbReference type="InterPro" id="IPR013096">
    <property type="entry name" value="Cupin_2"/>
</dbReference>
<dbReference type="PANTHER" id="PTHR36440:SF1">
    <property type="entry name" value="PUTATIVE (AFU_ORTHOLOGUE AFUA_8G07350)-RELATED"/>
    <property type="match status" value="1"/>
</dbReference>
<dbReference type="InterPro" id="IPR011051">
    <property type="entry name" value="RmlC_Cupin_sf"/>
</dbReference>
<dbReference type="PANTHER" id="PTHR36440">
    <property type="entry name" value="PUTATIVE (AFU_ORTHOLOGUE AFUA_8G07350)-RELATED"/>
    <property type="match status" value="1"/>
</dbReference>
<accession>A0ABV7YGZ9</accession>
<dbReference type="Pfam" id="PF07883">
    <property type="entry name" value="Cupin_2"/>
    <property type="match status" value="1"/>
</dbReference>
<gene>
    <name evidence="2" type="ORF">ACFOUW_27580</name>
</gene>